<keyword evidence="3 5" id="KW-0238">DNA-binding</keyword>
<feature type="compositionally biased region" description="Pro residues" evidence="6">
    <location>
        <begin position="227"/>
        <end position="237"/>
    </location>
</feature>
<keyword evidence="4 5" id="KW-0539">Nucleus</keyword>
<dbReference type="GO" id="GO:0046872">
    <property type="term" value="F:metal ion binding"/>
    <property type="evidence" value="ECO:0007669"/>
    <property type="project" value="UniProtKB-KW"/>
</dbReference>
<keyword evidence="2 5" id="KW-0862">Zinc</keyword>
<evidence type="ECO:0000256" key="1">
    <source>
        <dbReference type="ARBA" id="ARBA00022723"/>
    </source>
</evidence>
<dbReference type="GO" id="GO:0000981">
    <property type="term" value="F:DNA-binding transcription factor activity, RNA polymerase II-specific"/>
    <property type="evidence" value="ECO:0007669"/>
    <property type="project" value="TreeGrafter"/>
</dbReference>
<dbReference type="SMART" id="SM00301">
    <property type="entry name" value="DM"/>
    <property type="match status" value="1"/>
</dbReference>
<feature type="domain" description="DM" evidence="7">
    <location>
        <begin position="60"/>
        <end position="103"/>
    </location>
</feature>
<proteinExistence type="predicted"/>
<dbReference type="InterPro" id="IPR026607">
    <property type="entry name" value="DMRT"/>
</dbReference>
<sequence length="448" mass="48599">MSEIVVPLPQGTQVVLEAQLLTSDVDHTIEEVRQEVLQRHQIGGLTCGGASRSSNRTLFCRKCEGHGQQVVLKGHASRCPFNNCSCKTCTNVMSMRANAIIRRYRTRTLEGGLVLKPVHFKNGNTRLRVFPKNIDERDAVTIHFNGKNANGQANQGDIQMDIGAYQQNSPPATAIPESGNSQNPFPVKRSQSDHELDRKNGGTPTIVEQARQVQQALGQPTFGLEHSPPPPPLPPTSNAPLPQSALDLLNTFNVLTPEAISNVRHILMSQVGGGTATGTEFVPTTAPTPTVFDNVNFLSQFSIPGLTYTSANMNGNQILLTPQVPTASVFQYDDIERKLSADTSLINPTVSQLNDLNIAVTTNSPTYAPEAPKLTPQMFDAGCSISASGDQSPPEIKIKDILHEPIGQRNLLISNDAPSRDHPNFQMFLDCVCSLEKTMLFAATAMST</sequence>
<dbReference type="GO" id="GO:0000978">
    <property type="term" value="F:RNA polymerase II cis-regulatory region sequence-specific DNA binding"/>
    <property type="evidence" value="ECO:0007669"/>
    <property type="project" value="TreeGrafter"/>
</dbReference>
<feature type="region of interest" description="Disordered" evidence="6">
    <location>
        <begin position="167"/>
        <end position="202"/>
    </location>
</feature>
<dbReference type="InterPro" id="IPR036407">
    <property type="entry name" value="DM_DNA-bd_sf"/>
</dbReference>
<dbReference type="SUPFAM" id="SSF82927">
    <property type="entry name" value="Cysteine-rich DNA binding domain, (DM domain)"/>
    <property type="match status" value="1"/>
</dbReference>
<evidence type="ECO:0000313" key="9">
    <source>
        <dbReference type="WBParaSite" id="Csp11.Scaffold630.g17569.t1"/>
    </source>
</evidence>
<dbReference type="WBParaSite" id="Csp11.Scaffold630.g17569.t1">
    <property type="protein sequence ID" value="Csp11.Scaffold630.g17569.t1"/>
    <property type="gene ID" value="Csp11.Scaffold630.g17569"/>
</dbReference>
<evidence type="ECO:0000259" key="7">
    <source>
        <dbReference type="PROSITE" id="PS50809"/>
    </source>
</evidence>
<dbReference type="GO" id="GO:0007548">
    <property type="term" value="P:sex differentiation"/>
    <property type="evidence" value="ECO:0007669"/>
    <property type="project" value="TreeGrafter"/>
</dbReference>
<comment type="subcellular location">
    <subcellularLocation>
        <location evidence="5">Nucleus</location>
    </subcellularLocation>
</comment>
<dbReference type="Pfam" id="PF00751">
    <property type="entry name" value="DM"/>
    <property type="match status" value="1"/>
</dbReference>
<dbReference type="PANTHER" id="PTHR12322:SF53">
    <property type="entry name" value="DOUBLESEX-MAB RELATED 11E"/>
    <property type="match status" value="1"/>
</dbReference>
<organism evidence="8 9">
    <name type="scientific">Caenorhabditis tropicalis</name>
    <dbReference type="NCBI Taxonomy" id="1561998"/>
    <lineage>
        <taxon>Eukaryota</taxon>
        <taxon>Metazoa</taxon>
        <taxon>Ecdysozoa</taxon>
        <taxon>Nematoda</taxon>
        <taxon>Chromadorea</taxon>
        <taxon>Rhabditida</taxon>
        <taxon>Rhabditina</taxon>
        <taxon>Rhabditomorpha</taxon>
        <taxon>Rhabditoidea</taxon>
        <taxon>Rhabditidae</taxon>
        <taxon>Peloderinae</taxon>
        <taxon>Caenorhabditis</taxon>
    </lineage>
</organism>
<keyword evidence="1 5" id="KW-0479">Metal-binding</keyword>
<reference evidence="9" key="1">
    <citation type="submission" date="2016-11" db="UniProtKB">
        <authorList>
            <consortium name="WormBaseParasite"/>
        </authorList>
    </citation>
    <scope>IDENTIFICATION</scope>
</reference>
<dbReference type="InterPro" id="IPR001275">
    <property type="entry name" value="DM_DNA-bd"/>
</dbReference>
<evidence type="ECO:0000256" key="2">
    <source>
        <dbReference type="ARBA" id="ARBA00022833"/>
    </source>
</evidence>
<evidence type="ECO:0000313" key="8">
    <source>
        <dbReference type="Proteomes" id="UP000095282"/>
    </source>
</evidence>
<dbReference type="STRING" id="1561998.A0A1I7UMW4"/>
<feature type="DNA-binding region" description="DM" evidence="5">
    <location>
        <begin position="60"/>
        <end position="103"/>
    </location>
</feature>
<protein>
    <submittedName>
        <fullName evidence="9">DM domain-containing protein</fullName>
    </submittedName>
</protein>
<dbReference type="Gene3D" id="4.10.1040.10">
    <property type="entry name" value="DM DNA-binding domain"/>
    <property type="match status" value="1"/>
</dbReference>
<feature type="region of interest" description="Disordered" evidence="6">
    <location>
        <begin position="220"/>
        <end position="242"/>
    </location>
</feature>
<evidence type="ECO:0000256" key="4">
    <source>
        <dbReference type="ARBA" id="ARBA00023242"/>
    </source>
</evidence>
<keyword evidence="8" id="KW-1185">Reference proteome</keyword>
<dbReference type="Proteomes" id="UP000095282">
    <property type="component" value="Unplaced"/>
</dbReference>
<dbReference type="PROSITE" id="PS40000">
    <property type="entry name" value="DM_1"/>
    <property type="match status" value="1"/>
</dbReference>
<dbReference type="PANTHER" id="PTHR12322">
    <property type="entry name" value="DOUBLESEX AND MAB-3 RELATED TRANSCRIPTION FACTOR DMRT"/>
    <property type="match status" value="1"/>
</dbReference>
<evidence type="ECO:0000256" key="5">
    <source>
        <dbReference type="PROSITE-ProRule" id="PRU00070"/>
    </source>
</evidence>
<name>A0A1I7UMW4_9PELO</name>
<evidence type="ECO:0000256" key="3">
    <source>
        <dbReference type="ARBA" id="ARBA00023125"/>
    </source>
</evidence>
<dbReference type="AlphaFoldDB" id="A0A1I7UMW4"/>
<feature type="compositionally biased region" description="Basic and acidic residues" evidence="6">
    <location>
        <begin position="190"/>
        <end position="200"/>
    </location>
</feature>
<accession>A0A1I7UMW4</accession>
<evidence type="ECO:0000256" key="6">
    <source>
        <dbReference type="SAM" id="MobiDB-lite"/>
    </source>
</evidence>
<dbReference type="GO" id="GO:0005634">
    <property type="term" value="C:nucleus"/>
    <property type="evidence" value="ECO:0007669"/>
    <property type="project" value="UniProtKB-SubCell"/>
</dbReference>
<dbReference type="eggNOG" id="KOG3815">
    <property type="taxonomic scope" value="Eukaryota"/>
</dbReference>
<dbReference type="PROSITE" id="PS50809">
    <property type="entry name" value="DM_2"/>
    <property type="match status" value="1"/>
</dbReference>